<accession>A0AAV0XMU8</accession>
<sequence length="69" mass="7684">MCRFIRPFSLKIASSLQSTERKNPGSASELDVISDDKALLEHICQTVQKSCLACIDEYGSHIEHTTCIN</sequence>
<keyword evidence="2" id="KW-1185">Reference proteome</keyword>
<name>A0AAV0XMU8_9HEMI</name>
<protein>
    <submittedName>
        <fullName evidence="1">Uncharacterized protein</fullName>
    </submittedName>
</protein>
<dbReference type="EMBL" id="CARXXK010000121">
    <property type="protein sequence ID" value="CAI6369994.1"/>
    <property type="molecule type" value="Genomic_DNA"/>
</dbReference>
<comment type="caution">
    <text evidence="1">The sequence shown here is derived from an EMBL/GenBank/DDBJ whole genome shotgun (WGS) entry which is preliminary data.</text>
</comment>
<evidence type="ECO:0000313" key="1">
    <source>
        <dbReference type="EMBL" id="CAI6369994.1"/>
    </source>
</evidence>
<reference evidence="1 2" key="1">
    <citation type="submission" date="2023-01" db="EMBL/GenBank/DDBJ databases">
        <authorList>
            <person name="Whitehead M."/>
        </authorList>
    </citation>
    <scope>NUCLEOTIDE SEQUENCE [LARGE SCALE GENOMIC DNA]</scope>
</reference>
<gene>
    <name evidence="1" type="ORF">MEUPH1_LOCUS24165</name>
</gene>
<organism evidence="1 2">
    <name type="scientific">Macrosiphum euphorbiae</name>
    <name type="common">potato aphid</name>
    <dbReference type="NCBI Taxonomy" id="13131"/>
    <lineage>
        <taxon>Eukaryota</taxon>
        <taxon>Metazoa</taxon>
        <taxon>Ecdysozoa</taxon>
        <taxon>Arthropoda</taxon>
        <taxon>Hexapoda</taxon>
        <taxon>Insecta</taxon>
        <taxon>Pterygota</taxon>
        <taxon>Neoptera</taxon>
        <taxon>Paraneoptera</taxon>
        <taxon>Hemiptera</taxon>
        <taxon>Sternorrhyncha</taxon>
        <taxon>Aphidomorpha</taxon>
        <taxon>Aphidoidea</taxon>
        <taxon>Aphididae</taxon>
        <taxon>Macrosiphini</taxon>
        <taxon>Macrosiphum</taxon>
    </lineage>
</organism>
<evidence type="ECO:0000313" key="2">
    <source>
        <dbReference type="Proteomes" id="UP001160148"/>
    </source>
</evidence>
<proteinExistence type="predicted"/>
<dbReference type="AlphaFoldDB" id="A0AAV0XMU8"/>
<dbReference type="Proteomes" id="UP001160148">
    <property type="component" value="Unassembled WGS sequence"/>
</dbReference>